<evidence type="ECO:0000256" key="1">
    <source>
        <dbReference type="ARBA" id="ARBA00001933"/>
    </source>
</evidence>
<dbReference type="PANTHER" id="PTHR11808">
    <property type="entry name" value="TRANS-SULFURATION ENZYME FAMILY MEMBER"/>
    <property type="match status" value="1"/>
</dbReference>
<sequence>MSASTQGFATRAVHSGNDVDRHMVTHAKTQPIYQTSVFVYDSLAQVDDFLAGNPDNFMYTRIGNPNPAALEALIRDLEGGEDALFCASGMAAISAALQGVLSAGDHLIASRELYGTTQSLIEKELSRFGIASTLVDIGDLAAVEAAITPQTRLIYTETASNPLVRVSDIPALAALAKRYGLKLVVDNTFLSPALYRPLADGADLVLHSTTKYLNGHSDATGGILAGDAAWVAQARRFQINAGGSASPFEAWLTFRGAKTLALRMQAHSRNAQALAEALEGHPRVARVYYPGLPSHPDHELATRLFPNGCSGMLSFTLRGGLDEVDRLIQSLQLAVFAPSLAGVATSISHPGKTSHRALDAATLASLDIHDGTVRVSVGIEEAADIVADFVQALDRI</sequence>
<evidence type="ECO:0000313" key="6">
    <source>
        <dbReference type="Proteomes" id="UP000243359"/>
    </source>
</evidence>
<evidence type="ECO:0000256" key="2">
    <source>
        <dbReference type="ARBA" id="ARBA00022898"/>
    </source>
</evidence>
<feature type="modified residue" description="N6-(pyridoxal phosphate)lysine" evidence="3">
    <location>
        <position position="211"/>
    </location>
</feature>
<dbReference type="GO" id="GO:0030170">
    <property type="term" value="F:pyridoxal phosphate binding"/>
    <property type="evidence" value="ECO:0007669"/>
    <property type="project" value="InterPro"/>
</dbReference>
<dbReference type="PIRSF" id="PIRSF001434">
    <property type="entry name" value="CGS"/>
    <property type="match status" value="1"/>
</dbReference>
<dbReference type="Proteomes" id="UP000243359">
    <property type="component" value="Chromosome I"/>
</dbReference>
<dbReference type="GO" id="GO:0005737">
    <property type="term" value="C:cytoplasm"/>
    <property type="evidence" value="ECO:0007669"/>
    <property type="project" value="TreeGrafter"/>
</dbReference>
<dbReference type="Gene3D" id="3.90.1150.10">
    <property type="entry name" value="Aspartate Aminotransferase, domain 1"/>
    <property type="match status" value="1"/>
</dbReference>
<dbReference type="CDD" id="cd00614">
    <property type="entry name" value="CGS_like"/>
    <property type="match status" value="1"/>
</dbReference>
<proteinExistence type="inferred from homology"/>
<dbReference type="PROSITE" id="PS00868">
    <property type="entry name" value="CYS_MET_METAB_PP"/>
    <property type="match status" value="1"/>
</dbReference>
<dbReference type="GO" id="GO:0019346">
    <property type="term" value="P:transsulfuration"/>
    <property type="evidence" value="ECO:0007669"/>
    <property type="project" value="InterPro"/>
</dbReference>
<reference evidence="6" key="1">
    <citation type="submission" date="2016-10" db="EMBL/GenBank/DDBJ databases">
        <authorList>
            <person name="Varghese N."/>
            <person name="Submissions S."/>
        </authorList>
    </citation>
    <scope>NUCLEOTIDE SEQUENCE [LARGE SCALE GENOMIC DNA]</scope>
    <source>
        <strain evidence="6">KCTC 32247</strain>
    </source>
</reference>
<evidence type="ECO:0000256" key="3">
    <source>
        <dbReference type="PIRSR" id="PIRSR001434-2"/>
    </source>
</evidence>
<comment type="cofactor">
    <cofactor evidence="1 4">
        <name>pyridoxal 5'-phosphate</name>
        <dbReference type="ChEBI" id="CHEBI:597326"/>
    </cofactor>
</comment>
<evidence type="ECO:0000313" key="5">
    <source>
        <dbReference type="EMBL" id="SDS13058.1"/>
    </source>
</evidence>
<dbReference type="Pfam" id="PF01053">
    <property type="entry name" value="Cys_Met_Meta_PP"/>
    <property type="match status" value="1"/>
</dbReference>
<protein>
    <submittedName>
        <fullName evidence="5">Cystathionine gamma-synthase</fullName>
    </submittedName>
</protein>
<dbReference type="RefSeq" id="WP_090348014.1">
    <property type="nucleotide sequence ID" value="NZ_LT629751.1"/>
</dbReference>
<dbReference type="InterPro" id="IPR000277">
    <property type="entry name" value="Cys/Met-Metab_PyrdxlP-dep_enz"/>
</dbReference>
<dbReference type="GO" id="GO:0016846">
    <property type="term" value="F:carbon-sulfur lyase activity"/>
    <property type="evidence" value="ECO:0007669"/>
    <property type="project" value="TreeGrafter"/>
</dbReference>
<accession>A0A1H1PPJ2</accession>
<keyword evidence="2 3" id="KW-0663">Pyridoxal phosphate</keyword>
<organism evidence="5 6">
    <name type="scientific">Pseudomonas oryzae</name>
    <dbReference type="NCBI Taxonomy" id="1392877"/>
    <lineage>
        <taxon>Bacteria</taxon>
        <taxon>Pseudomonadati</taxon>
        <taxon>Pseudomonadota</taxon>
        <taxon>Gammaproteobacteria</taxon>
        <taxon>Pseudomonadales</taxon>
        <taxon>Pseudomonadaceae</taxon>
        <taxon>Pseudomonas</taxon>
    </lineage>
</organism>
<dbReference type="AlphaFoldDB" id="A0A1H1PPJ2"/>
<dbReference type="OrthoDB" id="9805807at2"/>
<dbReference type="FunFam" id="3.40.640.10:FF:000046">
    <property type="entry name" value="Cystathionine gamma-lyase"/>
    <property type="match status" value="1"/>
</dbReference>
<dbReference type="Gene3D" id="3.40.640.10">
    <property type="entry name" value="Type I PLP-dependent aspartate aminotransferase-like (Major domain)"/>
    <property type="match status" value="1"/>
</dbReference>
<gene>
    <name evidence="5" type="ORF">SAMN05216221_1136</name>
</gene>
<dbReference type="EMBL" id="LT629751">
    <property type="protein sequence ID" value="SDS13058.1"/>
    <property type="molecule type" value="Genomic_DNA"/>
</dbReference>
<name>A0A1H1PPJ2_9PSED</name>
<keyword evidence="6" id="KW-1185">Reference proteome</keyword>
<dbReference type="InterPro" id="IPR015422">
    <property type="entry name" value="PyrdxlP-dep_Trfase_small"/>
</dbReference>
<comment type="similarity">
    <text evidence="4">Belongs to the trans-sulfuration enzymes family.</text>
</comment>
<evidence type="ECO:0000256" key="4">
    <source>
        <dbReference type="RuleBase" id="RU362118"/>
    </source>
</evidence>
<dbReference type="InterPro" id="IPR054542">
    <property type="entry name" value="Cys_met_metab_PP"/>
</dbReference>
<dbReference type="InterPro" id="IPR015421">
    <property type="entry name" value="PyrdxlP-dep_Trfase_major"/>
</dbReference>
<dbReference type="STRING" id="1392877.SAMN05216221_1136"/>
<dbReference type="SUPFAM" id="SSF53383">
    <property type="entry name" value="PLP-dependent transferases"/>
    <property type="match status" value="1"/>
</dbReference>
<dbReference type="InterPro" id="IPR015424">
    <property type="entry name" value="PyrdxlP-dep_Trfase"/>
</dbReference>